<protein>
    <submittedName>
        <fullName evidence="1">Uncharacterized protein</fullName>
    </submittedName>
</protein>
<accession>W7EBD8</accession>
<sequence>MGPCLPLNGPCDPLRKGRLLPWHQRHWRLPIADRRALLSTYDHLYLLSRDKVSVIDGIM</sequence>
<evidence type="ECO:0000313" key="1">
    <source>
        <dbReference type="EMBL" id="EUN24349.1"/>
    </source>
</evidence>
<keyword evidence="2" id="KW-1185">Reference proteome</keyword>
<dbReference type="Proteomes" id="UP000054337">
    <property type="component" value="Unassembled WGS sequence"/>
</dbReference>
<dbReference type="EMBL" id="KI968768">
    <property type="protein sequence ID" value="EUN24349.1"/>
    <property type="molecule type" value="Genomic_DNA"/>
</dbReference>
<reference evidence="1 2" key="1">
    <citation type="journal article" date="2013" name="PLoS Genet.">
        <title>Comparative genome structure, secondary metabolite, and effector coding capacity across Cochliobolus pathogens.</title>
        <authorList>
            <person name="Condon B.J."/>
            <person name="Leng Y."/>
            <person name="Wu D."/>
            <person name="Bushley K.E."/>
            <person name="Ohm R.A."/>
            <person name="Otillar R."/>
            <person name="Martin J."/>
            <person name="Schackwitz W."/>
            <person name="Grimwood J."/>
            <person name="MohdZainudin N."/>
            <person name="Xue C."/>
            <person name="Wang R."/>
            <person name="Manning V.A."/>
            <person name="Dhillon B."/>
            <person name="Tu Z.J."/>
            <person name="Steffenson B.J."/>
            <person name="Salamov A."/>
            <person name="Sun H."/>
            <person name="Lowry S."/>
            <person name="LaButti K."/>
            <person name="Han J."/>
            <person name="Copeland A."/>
            <person name="Lindquist E."/>
            <person name="Barry K."/>
            <person name="Schmutz J."/>
            <person name="Baker S.E."/>
            <person name="Ciuffetti L.M."/>
            <person name="Grigoriev I.V."/>
            <person name="Zhong S."/>
            <person name="Turgeon B.G."/>
        </authorList>
    </citation>
    <scope>NUCLEOTIDE SEQUENCE [LARGE SCALE GENOMIC DNA]</scope>
    <source>
        <strain evidence="1 2">FI3</strain>
    </source>
</reference>
<dbReference type="HOGENOM" id="CLU_2960395_0_0_1"/>
<organism evidence="1 2">
    <name type="scientific">Bipolaris victoriae (strain FI3)</name>
    <name type="common">Victoria blight of oats agent</name>
    <name type="synonym">Cochliobolus victoriae</name>
    <dbReference type="NCBI Taxonomy" id="930091"/>
    <lineage>
        <taxon>Eukaryota</taxon>
        <taxon>Fungi</taxon>
        <taxon>Dikarya</taxon>
        <taxon>Ascomycota</taxon>
        <taxon>Pezizomycotina</taxon>
        <taxon>Dothideomycetes</taxon>
        <taxon>Pleosporomycetidae</taxon>
        <taxon>Pleosporales</taxon>
        <taxon>Pleosporineae</taxon>
        <taxon>Pleosporaceae</taxon>
        <taxon>Bipolaris</taxon>
    </lineage>
</organism>
<dbReference type="RefSeq" id="XP_014553932.1">
    <property type="nucleotide sequence ID" value="XM_014698446.1"/>
</dbReference>
<name>W7EBD8_BIPV3</name>
<proteinExistence type="predicted"/>
<dbReference type="AlphaFoldDB" id="W7EBD8"/>
<dbReference type="GeneID" id="26249023"/>
<gene>
    <name evidence="1" type="ORF">COCVIDRAFT_106227</name>
</gene>
<evidence type="ECO:0000313" key="2">
    <source>
        <dbReference type="Proteomes" id="UP000054337"/>
    </source>
</evidence>